<dbReference type="SMART" id="SM00404">
    <property type="entry name" value="PTPc_motif"/>
    <property type="match status" value="1"/>
</dbReference>
<feature type="domain" description="Tyrosine-protein phosphatase" evidence="13">
    <location>
        <begin position="37"/>
        <end position="187"/>
    </location>
</feature>
<evidence type="ECO:0000259" key="13">
    <source>
        <dbReference type="PROSITE" id="PS50054"/>
    </source>
</evidence>
<dbReference type="Proteomes" id="UP000694389">
    <property type="component" value="Unassembled WGS sequence"/>
</dbReference>
<evidence type="ECO:0000256" key="5">
    <source>
        <dbReference type="ARBA" id="ARBA00022912"/>
    </source>
</evidence>
<dbReference type="InterPro" id="IPR000387">
    <property type="entry name" value="Tyr_Pase_dom"/>
</dbReference>
<dbReference type="InterPro" id="IPR016130">
    <property type="entry name" value="Tyr_Pase_AS"/>
</dbReference>
<comment type="similarity">
    <text evidence="2">Belongs to the protein-tyrosine phosphatase family. Non-receptor class dual specificity subfamily.</text>
</comment>
<keyword evidence="4" id="KW-0694">RNA-binding</keyword>
<dbReference type="SMART" id="SM00195">
    <property type="entry name" value="DSPc"/>
    <property type="match status" value="1"/>
</dbReference>
<comment type="function">
    <text evidence="7">Possesses RNA 5'-triphosphatase and diphosphatase activities, but displays a poor protein-tyrosine phosphatase activity. In addition, has phosphatase activity with ATP, ADP and O-methylfluorescein phosphate (in vitro). Binds to RNA. May participate in nuclear mRNA metabolism.</text>
</comment>
<dbReference type="PROSITE" id="PS00383">
    <property type="entry name" value="TYR_PHOSPHATASE_1"/>
    <property type="match status" value="1"/>
</dbReference>
<dbReference type="GeneID" id="127351216"/>
<feature type="compositionally biased region" description="Basic and acidic residues" evidence="12">
    <location>
        <begin position="172"/>
        <end position="187"/>
    </location>
</feature>
<dbReference type="PANTHER" id="PTHR10367">
    <property type="entry name" value="MRNA-CAPPING ENZYME"/>
    <property type="match status" value="1"/>
</dbReference>
<dbReference type="Pfam" id="PF00782">
    <property type="entry name" value="DSPc"/>
    <property type="match status" value="1"/>
</dbReference>
<evidence type="ECO:0000256" key="7">
    <source>
        <dbReference type="ARBA" id="ARBA00054725"/>
    </source>
</evidence>
<evidence type="ECO:0000313" key="15">
    <source>
        <dbReference type="Ensembl" id="ENSDLAP00005071810.1"/>
    </source>
</evidence>
<evidence type="ECO:0000256" key="11">
    <source>
        <dbReference type="ARBA" id="ARBA00080235"/>
    </source>
</evidence>
<sequence length="343" mass="40050">MNRHGKKNGIPDRWRDYKSVGKRLHGTRFIAFKVPLNQSLNRQLPSLEAFGPWELLDVLNKDRQELGLIIDLTFTSRYYGPHDVPQSLLLVKIFTRGHEVPSDDTILSFKRAVRRFLRDNADNDKLIGVHCTHGLNRTGYLICRYLIDVDGMDPKEAVALFNSSRGHAIERPNYLEDLQRGPKRSNEGMEESEQEPMRGRAAHRPSDSDRREERRPHSADWYHRSYPPTGNHRSHHQHPHDGLLPSPPLLPPPPFCPPTGAPLHHHHPYRWTPPHPDSQWRRPPRPVDRRRGPPPPPLPPPLPRYSARWTNESNGLRERPEEEWAGRQMRPHHRHRVNTYDNY</sequence>
<feature type="domain" description="Tyrosine specific protein phosphatases" evidence="14">
    <location>
        <begin position="107"/>
        <end position="176"/>
    </location>
</feature>
<dbReference type="OMA" id="ADNQWRR"/>
<dbReference type="PANTHER" id="PTHR10367:SF9">
    <property type="entry name" value="DUAL-SPECIFICITY PHOSPHATASE 11 (RNA_RNP COMPLEX 1-INTERACTING)"/>
    <property type="match status" value="1"/>
</dbReference>
<evidence type="ECO:0000256" key="10">
    <source>
        <dbReference type="ARBA" id="ARBA00076572"/>
    </source>
</evidence>
<evidence type="ECO:0000256" key="1">
    <source>
        <dbReference type="ARBA" id="ARBA00004123"/>
    </source>
</evidence>
<name>A0A8P4KIY6_DICLA</name>
<proteinExistence type="inferred from homology"/>
<feature type="compositionally biased region" description="Pro residues" evidence="12">
    <location>
        <begin position="245"/>
        <end position="260"/>
    </location>
</feature>
<reference evidence="15" key="1">
    <citation type="submission" date="2025-08" db="UniProtKB">
        <authorList>
            <consortium name="Ensembl"/>
        </authorList>
    </citation>
    <scope>IDENTIFICATION</scope>
</reference>
<dbReference type="CDD" id="cd17665">
    <property type="entry name" value="DSP_DUSP11"/>
    <property type="match status" value="1"/>
</dbReference>
<keyword evidence="3" id="KW-0378">Hydrolase</keyword>
<evidence type="ECO:0000256" key="12">
    <source>
        <dbReference type="SAM" id="MobiDB-lite"/>
    </source>
</evidence>
<protein>
    <recommendedName>
        <fullName evidence="9">RNA/RNP complex-1-interacting phosphatase</fullName>
    </recommendedName>
    <alternativeName>
        <fullName evidence="10">Dual specificity protein phosphatase 11</fullName>
    </alternativeName>
    <alternativeName>
        <fullName evidence="11">Phosphatase that interacts with RNA/RNP complex 1</fullName>
    </alternativeName>
</protein>
<dbReference type="GeneTree" id="ENSGT00940000155847"/>
<comment type="subcellular location">
    <subcellularLocation>
        <location evidence="1">Nucleus</location>
    </subcellularLocation>
</comment>
<dbReference type="GO" id="GO:0004651">
    <property type="term" value="F:polynucleotide 5'-phosphatase activity"/>
    <property type="evidence" value="ECO:0007669"/>
    <property type="project" value="TreeGrafter"/>
</dbReference>
<dbReference type="GO" id="GO:0004721">
    <property type="term" value="F:phosphoprotein phosphatase activity"/>
    <property type="evidence" value="ECO:0007669"/>
    <property type="project" value="UniProtKB-KW"/>
</dbReference>
<comment type="subunit">
    <text evidence="8">Monomer. May interact with SFRS7 and SFRS9/SRP30C.</text>
</comment>
<feature type="compositionally biased region" description="Basic and acidic residues" evidence="12">
    <location>
        <begin position="204"/>
        <end position="223"/>
    </location>
</feature>
<feature type="region of interest" description="Disordered" evidence="12">
    <location>
        <begin position="172"/>
        <end position="343"/>
    </location>
</feature>
<dbReference type="SUPFAM" id="SSF52799">
    <property type="entry name" value="(Phosphotyrosine protein) phosphatases II"/>
    <property type="match status" value="1"/>
</dbReference>
<dbReference type="Gene3D" id="3.90.190.10">
    <property type="entry name" value="Protein tyrosine phosphatase superfamily"/>
    <property type="match status" value="1"/>
</dbReference>
<dbReference type="InterPro" id="IPR029021">
    <property type="entry name" value="Prot-tyrosine_phosphatase-like"/>
</dbReference>
<evidence type="ECO:0000256" key="9">
    <source>
        <dbReference type="ARBA" id="ARBA00068666"/>
    </source>
</evidence>
<dbReference type="PROSITE" id="PS50054">
    <property type="entry name" value="TYR_PHOSPHATASE_DUAL"/>
    <property type="match status" value="1"/>
</dbReference>
<dbReference type="GO" id="GO:0003723">
    <property type="term" value="F:RNA binding"/>
    <property type="evidence" value="ECO:0007669"/>
    <property type="project" value="UniProtKB-KW"/>
</dbReference>
<dbReference type="InterPro" id="IPR003595">
    <property type="entry name" value="Tyr_Pase_cat"/>
</dbReference>
<evidence type="ECO:0000259" key="14">
    <source>
        <dbReference type="PROSITE" id="PS50056"/>
    </source>
</evidence>
<reference evidence="15" key="2">
    <citation type="submission" date="2025-09" db="UniProtKB">
        <authorList>
            <consortium name="Ensembl"/>
        </authorList>
    </citation>
    <scope>IDENTIFICATION</scope>
</reference>
<keyword evidence="16" id="KW-1185">Reference proteome</keyword>
<dbReference type="PROSITE" id="PS50056">
    <property type="entry name" value="TYR_PHOSPHATASE_2"/>
    <property type="match status" value="1"/>
</dbReference>
<evidence type="ECO:0000256" key="2">
    <source>
        <dbReference type="ARBA" id="ARBA00008601"/>
    </source>
</evidence>
<keyword evidence="6" id="KW-0539">Nucleus</keyword>
<organism evidence="15 16">
    <name type="scientific">Dicentrarchus labrax</name>
    <name type="common">European seabass</name>
    <name type="synonym">Morone labrax</name>
    <dbReference type="NCBI Taxonomy" id="13489"/>
    <lineage>
        <taxon>Eukaryota</taxon>
        <taxon>Metazoa</taxon>
        <taxon>Chordata</taxon>
        <taxon>Craniata</taxon>
        <taxon>Vertebrata</taxon>
        <taxon>Euteleostomi</taxon>
        <taxon>Actinopterygii</taxon>
        <taxon>Neopterygii</taxon>
        <taxon>Teleostei</taxon>
        <taxon>Neoteleostei</taxon>
        <taxon>Acanthomorphata</taxon>
        <taxon>Eupercaria</taxon>
        <taxon>Moronidae</taxon>
        <taxon>Dicentrarchus</taxon>
    </lineage>
</organism>
<dbReference type="OrthoDB" id="428974at2759"/>
<feature type="compositionally biased region" description="Pro residues" evidence="12">
    <location>
        <begin position="293"/>
        <end position="303"/>
    </location>
</feature>
<feature type="compositionally biased region" description="Basic and acidic residues" evidence="12">
    <location>
        <begin position="315"/>
        <end position="325"/>
    </location>
</feature>
<evidence type="ECO:0000256" key="6">
    <source>
        <dbReference type="ARBA" id="ARBA00023242"/>
    </source>
</evidence>
<dbReference type="RefSeq" id="XP_051234492.1">
    <property type="nucleotide sequence ID" value="XM_051378532.1"/>
</dbReference>
<dbReference type="InterPro" id="IPR000340">
    <property type="entry name" value="Dual-sp_phosphatase_cat-dom"/>
</dbReference>
<gene>
    <name evidence="15" type="primary">LOC127351216</name>
</gene>
<dbReference type="InterPro" id="IPR020422">
    <property type="entry name" value="TYR_PHOSPHATASE_DUAL_dom"/>
</dbReference>
<dbReference type="Ensembl" id="ENSDLAT00005088674.1">
    <property type="protein sequence ID" value="ENSDLAP00005071810.1"/>
    <property type="gene ID" value="ENSDLAG00005032024.1"/>
</dbReference>
<dbReference type="RefSeq" id="XP_051234493.1">
    <property type="nucleotide sequence ID" value="XM_051378533.1"/>
</dbReference>
<dbReference type="GO" id="GO:0005634">
    <property type="term" value="C:nucleus"/>
    <property type="evidence" value="ECO:0007669"/>
    <property type="project" value="UniProtKB-SubCell"/>
</dbReference>
<evidence type="ECO:0000313" key="16">
    <source>
        <dbReference type="Proteomes" id="UP000694389"/>
    </source>
</evidence>
<keyword evidence="5" id="KW-0904">Protein phosphatase</keyword>
<accession>A0A8P4KIY6</accession>
<dbReference type="AlphaFoldDB" id="A0A8P4KIY6"/>
<evidence type="ECO:0000256" key="3">
    <source>
        <dbReference type="ARBA" id="ARBA00022801"/>
    </source>
</evidence>
<evidence type="ECO:0000256" key="4">
    <source>
        <dbReference type="ARBA" id="ARBA00022884"/>
    </source>
</evidence>
<dbReference type="InterPro" id="IPR051029">
    <property type="entry name" value="mRNA_Capping_Enz/RNA_Phosphat"/>
</dbReference>
<evidence type="ECO:0000256" key="8">
    <source>
        <dbReference type="ARBA" id="ARBA00065987"/>
    </source>
</evidence>
<dbReference type="FunFam" id="3.90.190.10:FF:000064">
    <property type="entry name" value="RNA/RNP complex-1-interacting phosphatase homolog"/>
    <property type="match status" value="1"/>
</dbReference>